<dbReference type="InterPro" id="IPR006664">
    <property type="entry name" value="OMP_bac"/>
</dbReference>
<dbReference type="InterPro" id="IPR050330">
    <property type="entry name" value="Bact_OuterMem_StrucFunc"/>
</dbReference>
<dbReference type="PRINTS" id="PR01021">
    <property type="entry name" value="OMPADOMAIN"/>
</dbReference>
<dbReference type="Gene3D" id="3.30.1330.60">
    <property type="entry name" value="OmpA-like domain"/>
    <property type="match status" value="1"/>
</dbReference>
<gene>
    <name evidence="7" type="ORF">SAMN05444390_101616</name>
</gene>
<dbReference type="Proteomes" id="UP000236745">
    <property type="component" value="Unassembled WGS sequence"/>
</dbReference>
<dbReference type="EMBL" id="FNVQ01000001">
    <property type="protein sequence ID" value="SEF82182.1"/>
    <property type="molecule type" value="Genomic_DNA"/>
</dbReference>
<accession>A0A1H5V411</accession>
<dbReference type="RefSeq" id="WP_104001589.1">
    <property type="nucleotide sequence ID" value="NZ_FNVQ01000001.1"/>
</dbReference>
<feature type="domain" description="OmpA-like" evidence="6">
    <location>
        <begin position="212"/>
        <end position="328"/>
    </location>
</feature>
<evidence type="ECO:0000313" key="8">
    <source>
        <dbReference type="Proteomes" id="UP000236745"/>
    </source>
</evidence>
<protein>
    <submittedName>
        <fullName evidence="7">OmpA family protein</fullName>
    </submittedName>
</protein>
<dbReference type="AlphaFoldDB" id="A0A1H5V411"/>
<comment type="subcellular location">
    <subcellularLocation>
        <location evidence="1">Cell outer membrane</location>
    </subcellularLocation>
</comment>
<dbReference type="GO" id="GO:0009279">
    <property type="term" value="C:cell outer membrane"/>
    <property type="evidence" value="ECO:0007669"/>
    <property type="project" value="UniProtKB-SubCell"/>
</dbReference>
<proteinExistence type="predicted"/>
<dbReference type="SUPFAM" id="SSF103088">
    <property type="entry name" value="OmpA-like"/>
    <property type="match status" value="1"/>
</dbReference>
<dbReference type="PANTHER" id="PTHR30329">
    <property type="entry name" value="STATOR ELEMENT OF FLAGELLAR MOTOR COMPLEX"/>
    <property type="match status" value="1"/>
</dbReference>
<dbReference type="Pfam" id="PF00691">
    <property type="entry name" value="OmpA"/>
    <property type="match status" value="1"/>
</dbReference>
<evidence type="ECO:0000256" key="2">
    <source>
        <dbReference type="ARBA" id="ARBA00023136"/>
    </source>
</evidence>
<evidence type="ECO:0000259" key="6">
    <source>
        <dbReference type="PROSITE" id="PS51123"/>
    </source>
</evidence>
<keyword evidence="5" id="KW-0732">Signal</keyword>
<dbReference type="InterPro" id="IPR036737">
    <property type="entry name" value="OmpA-like_sf"/>
</dbReference>
<dbReference type="PROSITE" id="PS51123">
    <property type="entry name" value="OMPA_2"/>
    <property type="match status" value="1"/>
</dbReference>
<organism evidence="7 8">
    <name type="scientific">Marinobacterium lutimaris</name>
    <dbReference type="NCBI Taxonomy" id="568106"/>
    <lineage>
        <taxon>Bacteria</taxon>
        <taxon>Pseudomonadati</taxon>
        <taxon>Pseudomonadota</taxon>
        <taxon>Gammaproteobacteria</taxon>
        <taxon>Oceanospirillales</taxon>
        <taxon>Oceanospirillaceae</taxon>
        <taxon>Marinobacterium</taxon>
    </lineage>
</organism>
<reference evidence="7 8" key="1">
    <citation type="submission" date="2016-10" db="EMBL/GenBank/DDBJ databases">
        <authorList>
            <person name="de Groot N.N."/>
        </authorList>
    </citation>
    <scope>NUCLEOTIDE SEQUENCE [LARGE SCALE GENOMIC DNA]</scope>
    <source>
        <strain evidence="7 8">DSM 22012</strain>
    </source>
</reference>
<evidence type="ECO:0000256" key="1">
    <source>
        <dbReference type="ARBA" id="ARBA00004442"/>
    </source>
</evidence>
<name>A0A1H5V411_9GAMM</name>
<keyword evidence="2 4" id="KW-0472">Membrane</keyword>
<keyword evidence="8" id="KW-1185">Reference proteome</keyword>
<sequence length="328" mass="36060">MMLKQLPALILGSLLALPVLAEQNDVKGSSDHPLVSRFPDTHISSYYTSEYDEFLVATGPRESSAELPPVLRLEGKVTTIGYEANENKYSALQIFRNYEKAFAEAGFTPIFTCQADQECGDKFVRQLYWYGNPARAGRDRNLNAVNLHGKRHRYYFWSGKVDAQGKEVYASLLVDQDSSGKFPTKVVLDIGEIEALDDDLISINLDGMSKAIAETGKVELDGVLFDTAKTTLKPESAEVVATIADYLKQNPSNSFYVVGHTDSQGDFNFNMKLSEGRAATVASTLVNEYGIDAKRLVPVGVGPVSPVRSNTSDTGRSENRRVELVLAD</sequence>
<dbReference type="PANTHER" id="PTHR30329:SF21">
    <property type="entry name" value="LIPOPROTEIN YIAD-RELATED"/>
    <property type="match status" value="1"/>
</dbReference>
<evidence type="ECO:0000256" key="5">
    <source>
        <dbReference type="SAM" id="SignalP"/>
    </source>
</evidence>
<keyword evidence="3" id="KW-0998">Cell outer membrane</keyword>
<dbReference type="CDD" id="cd07185">
    <property type="entry name" value="OmpA_C-like"/>
    <property type="match status" value="1"/>
</dbReference>
<feature type="chain" id="PRO_5009286779" evidence="5">
    <location>
        <begin position="22"/>
        <end position="328"/>
    </location>
</feature>
<evidence type="ECO:0000256" key="3">
    <source>
        <dbReference type="ARBA" id="ARBA00023237"/>
    </source>
</evidence>
<evidence type="ECO:0000256" key="4">
    <source>
        <dbReference type="PROSITE-ProRule" id="PRU00473"/>
    </source>
</evidence>
<evidence type="ECO:0000313" key="7">
    <source>
        <dbReference type="EMBL" id="SEF82182.1"/>
    </source>
</evidence>
<dbReference type="OrthoDB" id="9792021at2"/>
<feature type="signal peptide" evidence="5">
    <location>
        <begin position="1"/>
        <end position="21"/>
    </location>
</feature>
<dbReference type="InterPro" id="IPR006665">
    <property type="entry name" value="OmpA-like"/>
</dbReference>